<evidence type="ECO:0000313" key="3">
    <source>
        <dbReference type="Proteomes" id="UP001415857"/>
    </source>
</evidence>
<keyword evidence="3" id="KW-1185">Reference proteome</keyword>
<evidence type="ECO:0000313" key="2">
    <source>
        <dbReference type="EMBL" id="KAK9268900.1"/>
    </source>
</evidence>
<gene>
    <name evidence="2" type="ORF">L1049_000665</name>
</gene>
<proteinExistence type="predicted"/>
<protein>
    <submittedName>
        <fullName evidence="2">Uncharacterized protein</fullName>
    </submittedName>
</protein>
<evidence type="ECO:0000256" key="1">
    <source>
        <dbReference type="SAM" id="MobiDB-lite"/>
    </source>
</evidence>
<dbReference type="AlphaFoldDB" id="A0AAP0N9E7"/>
<dbReference type="Proteomes" id="UP001415857">
    <property type="component" value="Unassembled WGS sequence"/>
</dbReference>
<reference evidence="2 3" key="1">
    <citation type="journal article" date="2024" name="Plant J.">
        <title>Genome sequences and population genomics reveal climatic adaptation and genomic divergence between two closely related sweetgum species.</title>
        <authorList>
            <person name="Xu W.Q."/>
            <person name="Ren C.Q."/>
            <person name="Zhang X.Y."/>
            <person name="Comes H.P."/>
            <person name="Liu X.H."/>
            <person name="Li Y.G."/>
            <person name="Kettle C.J."/>
            <person name="Jalonen R."/>
            <person name="Gaisberger H."/>
            <person name="Ma Y.Z."/>
            <person name="Qiu Y.X."/>
        </authorList>
    </citation>
    <scope>NUCLEOTIDE SEQUENCE [LARGE SCALE GENOMIC DNA]</scope>
    <source>
        <strain evidence="2">Hangzhou</strain>
    </source>
</reference>
<organism evidence="2 3">
    <name type="scientific">Liquidambar formosana</name>
    <name type="common">Formosan gum</name>
    <dbReference type="NCBI Taxonomy" id="63359"/>
    <lineage>
        <taxon>Eukaryota</taxon>
        <taxon>Viridiplantae</taxon>
        <taxon>Streptophyta</taxon>
        <taxon>Embryophyta</taxon>
        <taxon>Tracheophyta</taxon>
        <taxon>Spermatophyta</taxon>
        <taxon>Magnoliopsida</taxon>
        <taxon>eudicotyledons</taxon>
        <taxon>Gunneridae</taxon>
        <taxon>Pentapetalae</taxon>
        <taxon>Saxifragales</taxon>
        <taxon>Altingiaceae</taxon>
        <taxon>Liquidambar</taxon>
    </lineage>
</organism>
<feature type="region of interest" description="Disordered" evidence="1">
    <location>
        <begin position="1"/>
        <end position="72"/>
    </location>
</feature>
<dbReference type="EMBL" id="JBBPBK010000015">
    <property type="protein sequence ID" value="KAK9268900.1"/>
    <property type="molecule type" value="Genomic_DNA"/>
</dbReference>
<name>A0AAP0N9E7_LIQFO</name>
<sequence>MATSPEDEGGERIEMSKRRRVERGSEWTMPTSFRLETSNTQSPRARGGGDHQISPTNMIKSSPHISGEENRAQTKAKISNQFRDETFEPQTKQFETVMGKSEKRLPQISTKFIGLKNPILKHIDETLIPPGKYSDQIVALNQKVGGLFYPNYPERRQFPELAKFRHYFTHRELLVADALWHNVKNNLDVDFRQNVVSIVRHMRTLRLTIAQLENQLKNGERLQEIGESSSQKLLDCPLSYPQPLQPKEQTQTRYKRITYTIIMEVPIHREWEINPLPEQQLISAKAMAIDWACKIARHELPDQYYPIPGYVPCLPTLWINNPQTDNYQKRFLFQVGFIRQISVQKDLSEIEFLPDQIYNQLQVTKDFIPFHIYVWSIAPDSSNGHPIPGFHLIRVTDEEVENPEVIASAEVKPINIGHEDLARVRSQAILQIAEKLLDKTEKWYTLNHSEQCVIQFSDPYGGSIEKVEKKAPAHVVRMKGTPLDGICVGLFNKTAAARAQVILTRLNIDKHQEKLPQKNPK</sequence>
<accession>A0AAP0N9E7</accession>
<feature type="compositionally biased region" description="Polar residues" evidence="1">
    <location>
        <begin position="53"/>
        <end position="64"/>
    </location>
</feature>
<feature type="compositionally biased region" description="Polar residues" evidence="1">
    <location>
        <begin position="28"/>
        <end position="43"/>
    </location>
</feature>
<comment type="caution">
    <text evidence="2">The sequence shown here is derived from an EMBL/GenBank/DDBJ whole genome shotgun (WGS) entry which is preliminary data.</text>
</comment>